<evidence type="ECO:0000256" key="5">
    <source>
        <dbReference type="ARBA" id="ARBA00022840"/>
    </source>
</evidence>
<dbReference type="EMBL" id="JAOPGA020001100">
    <property type="protein sequence ID" value="KAL0485025.1"/>
    <property type="molecule type" value="Genomic_DNA"/>
</dbReference>
<evidence type="ECO:0000256" key="3">
    <source>
        <dbReference type="ARBA" id="ARBA00022692"/>
    </source>
</evidence>
<reference evidence="10 11" key="1">
    <citation type="submission" date="2024-03" db="EMBL/GenBank/DDBJ databases">
        <title>The Acrasis kona genome and developmental transcriptomes reveal deep origins of eukaryotic multicellular pathways.</title>
        <authorList>
            <person name="Sheikh S."/>
            <person name="Fu C.-J."/>
            <person name="Brown M.W."/>
            <person name="Baldauf S.L."/>
        </authorList>
    </citation>
    <scope>NUCLEOTIDE SEQUENCE [LARGE SCALE GENOMIC DNA]</scope>
    <source>
        <strain evidence="10 11">ATCC MYA-3509</strain>
    </source>
</reference>
<dbReference type="FunFam" id="3.40.50.300:FF:000665">
    <property type="entry name" value="ABC transporter A family member 2"/>
    <property type="match status" value="1"/>
</dbReference>
<evidence type="ECO:0000313" key="11">
    <source>
        <dbReference type="Proteomes" id="UP001431209"/>
    </source>
</evidence>
<evidence type="ECO:0000259" key="9">
    <source>
        <dbReference type="PROSITE" id="PS50893"/>
    </source>
</evidence>
<keyword evidence="6 8" id="KW-1133">Transmembrane helix</keyword>
<feature type="transmembrane region" description="Helical" evidence="8">
    <location>
        <begin position="348"/>
        <end position="366"/>
    </location>
</feature>
<evidence type="ECO:0000313" key="10">
    <source>
        <dbReference type="EMBL" id="KAL0485025.1"/>
    </source>
</evidence>
<feature type="transmembrane region" description="Helical" evidence="8">
    <location>
        <begin position="253"/>
        <end position="277"/>
    </location>
</feature>
<dbReference type="InterPro" id="IPR003593">
    <property type="entry name" value="AAA+_ATPase"/>
</dbReference>
<keyword evidence="2" id="KW-0813">Transport</keyword>
<feature type="transmembrane region" description="Helical" evidence="8">
    <location>
        <begin position="219"/>
        <end position="241"/>
    </location>
</feature>
<dbReference type="PROSITE" id="PS50893">
    <property type="entry name" value="ABC_TRANSPORTER_2"/>
    <property type="match status" value="1"/>
</dbReference>
<name>A0AAW2Z7X6_9EUKA</name>
<gene>
    <name evidence="10" type="ORF">AKO1_003729</name>
</gene>
<feature type="transmembrane region" description="Helical" evidence="8">
    <location>
        <begin position="144"/>
        <end position="162"/>
    </location>
</feature>
<evidence type="ECO:0000256" key="6">
    <source>
        <dbReference type="ARBA" id="ARBA00022989"/>
    </source>
</evidence>
<evidence type="ECO:0000256" key="1">
    <source>
        <dbReference type="ARBA" id="ARBA00004141"/>
    </source>
</evidence>
<dbReference type="InterPro" id="IPR003439">
    <property type="entry name" value="ABC_transporter-like_ATP-bd"/>
</dbReference>
<comment type="subcellular location">
    <subcellularLocation>
        <location evidence="1">Membrane</location>
        <topology evidence="1">Multi-pass membrane protein</topology>
    </subcellularLocation>
</comment>
<dbReference type="GO" id="GO:0016887">
    <property type="term" value="F:ATP hydrolysis activity"/>
    <property type="evidence" value="ECO:0007669"/>
    <property type="project" value="InterPro"/>
</dbReference>
<proteinExistence type="predicted"/>
<sequence>MSIIARRQGLSFGSISLQAPDVDGSYTVGQKYPPDATGLPDVVAISSDKELNDFVQKYPNVTQVAANVSSLPLPVLPYHLYFNATGTNANEVSTSTIRAIDEAILERYGGASAQNASINIQTRGFPKVVPQLSASNVVGTMGALWFYCPPMFNFMILLNQLVTENELKLRLSMRTMGLKNSIYWFAWFWTNTVINIGSTLILIAFGAMFQFLFFLKGNFVVLFLLFFLFSTSLVPVAFFLSSFLNQTKTASTVGFLVFVAGLLLQVVFTNLPIYYWYLDSSPRVLRDLFPFYVAFDFSKMFADINTLTQPQLSQDGATQVADGYSFVQLFKKFHVAAYNVDSPPGAQSLGMFLIMTVIFLVLAWYFDNIIPLPRRDLWFPLQPAYWGITIFSKQDQVKQSSASITQEEREQMSQDALEEMERALKEGNQDGLRIININKNFKSYWSMALSAITGGKVRDRSFKAVNNMFLNVTSGQCLALLGHNGAGKTTLVNMLTGLFGPTSGDAIVCGHSLRGQNGMDLIRKVLGVCPQHDILFPELTARQHLNLFADLKGIPVKGRKSIVDRKLAQVNLSHVADHLAGSFSGGMRRRLSLAISCIGDPRILFLDEPTTGLDPLVKREVWDLIKEMKQDCIVILTTHSMAECEYLSDRVAIMAHGRIRCIGDALNLRNRFGDGYKVNLFVQESDKVESIKNQMLSNYDPKDISLCAQNSNYLQFAVGKDVMKQVFFTLESGGVPGIKDWSFSQTSLEDVFLQITGAARKKIKTVVQRFDLFLSS</sequence>
<dbReference type="Gene3D" id="3.40.50.300">
    <property type="entry name" value="P-loop containing nucleotide triphosphate hydrolases"/>
    <property type="match status" value="1"/>
</dbReference>
<comment type="caution">
    <text evidence="10">The sequence shown here is derived from an EMBL/GenBank/DDBJ whole genome shotgun (WGS) entry which is preliminary data.</text>
</comment>
<evidence type="ECO:0000256" key="2">
    <source>
        <dbReference type="ARBA" id="ARBA00022448"/>
    </source>
</evidence>
<dbReference type="AlphaFoldDB" id="A0AAW2Z7X6"/>
<dbReference type="GO" id="GO:0016020">
    <property type="term" value="C:membrane"/>
    <property type="evidence" value="ECO:0007669"/>
    <property type="project" value="UniProtKB-SubCell"/>
</dbReference>
<dbReference type="InterPro" id="IPR027417">
    <property type="entry name" value="P-loop_NTPase"/>
</dbReference>
<dbReference type="Proteomes" id="UP001431209">
    <property type="component" value="Unassembled WGS sequence"/>
</dbReference>
<keyword evidence="7 8" id="KW-0472">Membrane</keyword>
<keyword evidence="5" id="KW-0067">ATP-binding</keyword>
<feature type="domain" description="ABC transporter" evidence="9">
    <location>
        <begin position="432"/>
        <end position="681"/>
    </location>
</feature>
<dbReference type="GO" id="GO:0005319">
    <property type="term" value="F:lipid transporter activity"/>
    <property type="evidence" value="ECO:0007669"/>
    <property type="project" value="TreeGrafter"/>
</dbReference>
<accession>A0AAW2Z7X6</accession>
<dbReference type="CDD" id="cd03263">
    <property type="entry name" value="ABC_subfamily_A"/>
    <property type="match status" value="1"/>
</dbReference>
<dbReference type="InterPro" id="IPR013525">
    <property type="entry name" value="ABC2_TM"/>
</dbReference>
<organism evidence="10 11">
    <name type="scientific">Acrasis kona</name>
    <dbReference type="NCBI Taxonomy" id="1008807"/>
    <lineage>
        <taxon>Eukaryota</taxon>
        <taxon>Discoba</taxon>
        <taxon>Heterolobosea</taxon>
        <taxon>Tetramitia</taxon>
        <taxon>Eutetramitia</taxon>
        <taxon>Acrasidae</taxon>
        <taxon>Acrasis</taxon>
    </lineage>
</organism>
<keyword evidence="3 8" id="KW-0812">Transmembrane</keyword>
<feature type="transmembrane region" description="Helical" evidence="8">
    <location>
        <begin position="182"/>
        <end position="213"/>
    </location>
</feature>
<keyword evidence="4" id="KW-0547">Nucleotide-binding</keyword>
<evidence type="ECO:0000256" key="7">
    <source>
        <dbReference type="ARBA" id="ARBA00023136"/>
    </source>
</evidence>
<dbReference type="PANTHER" id="PTHR19229">
    <property type="entry name" value="ATP-BINDING CASSETTE TRANSPORTER SUBFAMILY A ABCA"/>
    <property type="match status" value="1"/>
</dbReference>
<keyword evidence="11" id="KW-1185">Reference proteome</keyword>
<dbReference type="SMART" id="SM00382">
    <property type="entry name" value="AAA"/>
    <property type="match status" value="1"/>
</dbReference>
<dbReference type="InterPro" id="IPR026082">
    <property type="entry name" value="ABCA"/>
</dbReference>
<dbReference type="GO" id="GO:0140359">
    <property type="term" value="F:ABC-type transporter activity"/>
    <property type="evidence" value="ECO:0007669"/>
    <property type="project" value="InterPro"/>
</dbReference>
<evidence type="ECO:0000256" key="4">
    <source>
        <dbReference type="ARBA" id="ARBA00022741"/>
    </source>
</evidence>
<evidence type="ECO:0000256" key="8">
    <source>
        <dbReference type="SAM" id="Phobius"/>
    </source>
</evidence>
<dbReference type="Pfam" id="PF12698">
    <property type="entry name" value="ABC2_membrane_3"/>
    <property type="match status" value="1"/>
</dbReference>
<dbReference type="SUPFAM" id="SSF52540">
    <property type="entry name" value="P-loop containing nucleoside triphosphate hydrolases"/>
    <property type="match status" value="1"/>
</dbReference>
<protein>
    <submittedName>
        <fullName evidence="10">ABC Transporter A family protein</fullName>
    </submittedName>
</protein>
<dbReference type="GO" id="GO:0005524">
    <property type="term" value="F:ATP binding"/>
    <property type="evidence" value="ECO:0007669"/>
    <property type="project" value="UniProtKB-KW"/>
</dbReference>
<dbReference type="Pfam" id="PF00005">
    <property type="entry name" value="ABC_tran"/>
    <property type="match status" value="1"/>
</dbReference>